<evidence type="ECO:0000313" key="1">
    <source>
        <dbReference type="EMBL" id="ABB47723.1"/>
    </source>
</evidence>
<protein>
    <submittedName>
        <fullName evidence="1">Retrotransposon protein, putative, unclassified</fullName>
    </submittedName>
</protein>
<accession>Q337R7</accession>
<organism evidence="1">
    <name type="scientific">Oryza sativa subsp. japonica</name>
    <name type="common">Rice</name>
    <dbReference type="NCBI Taxonomy" id="39947"/>
    <lineage>
        <taxon>Eukaryota</taxon>
        <taxon>Viridiplantae</taxon>
        <taxon>Streptophyta</taxon>
        <taxon>Embryophyta</taxon>
        <taxon>Tracheophyta</taxon>
        <taxon>Spermatophyta</taxon>
        <taxon>Magnoliopsida</taxon>
        <taxon>Liliopsida</taxon>
        <taxon>Poales</taxon>
        <taxon>Poaceae</taxon>
        <taxon>BOP clade</taxon>
        <taxon>Oryzoideae</taxon>
        <taxon>Oryzeae</taxon>
        <taxon>Oryzinae</taxon>
        <taxon>Oryza</taxon>
        <taxon>Oryza sativa</taxon>
    </lineage>
</organism>
<dbReference type="EMBL" id="DP000086">
    <property type="protein sequence ID" value="ABB47723.1"/>
    <property type="molecule type" value="Genomic_DNA"/>
</dbReference>
<reference evidence="1" key="2">
    <citation type="submission" date="2003-05" db="EMBL/GenBank/DDBJ databases">
        <authorList>
            <person name="Buell C.R."/>
            <person name="Wing R.A."/>
            <person name="McCombie W.R."/>
            <person name="Messing J."/>
            <person name="Yuan Q."/>
            <person name="Ouyang S."/>
        </authorList>
    </citation>
    <scope>NUCLEOTIDE SEQUENCE</scope>
</reference>
<sequence length="146" mass="16307">MGYRAVIRLTVSRDDLQDFGVCSLYLPIAFWVGGRGKAKFDPNALTVISEQVACDLCVVICDDAVWDPKVARDTLNELEHGMFVDFGDQEFLRPLGELVNGDKEVLVASNGLGKHAQDISPQIAKGHDRGMVWRVCVVWWICVVWN</sequence>
<reference evidence="1" key="3">
    <citation type="submission" date="2006-07" db="EMBL/GenBank/DDBJ databases">
        <authorList>
            <person name="Buell R."/>
        </authorList>
    </citation>
    <scope>NUCLEOTIDE SEQUENCE</scope>
</reference>
<name>Q337R7_ORYSJ</name>
<reference evidence="1" key="1">
    <citation type="journal article" date="2003" name="Science">
        <title>In-depth view of structure, activity, and evolution of rice chromosome 10.</title>
        <authorList>
            <consortium name="Rice Chromosome 10 Sequencing Consortium"/>
        </authorList>
    </citation>
    <scope>NUCLEOTIDE SEQUENCE [LARGE SCALE GENOMIC DNA]</scope>
</reference>
<proteinExistence type="predicted"/>
<gene>
    <name evidence="1" type="ordered locus">LOC_Os10g30930</name>
</gene>
<dbReference type="AlphaFoldDB" id="Q337R7"/>